<dbReference type="Proteomes" id="UP000249577">
    <property type="component" value="Unassembled WGS sequence"/>
</dbReference>
<organism evidence="9 10">
    <name type="scientific">Ancylobacter novellus</name>
    <name type="common">Thiobacillus novellus</name>
    <dbReference type="NCBI Taxonomy" id="921"/>
    <lineage>
        <taxon>Bacteria</taxon>
        <taxon>Pseudomonadati</taxon>
        <taxon>Pseudomonadota</taxon>
        <taxon>Alphaproteobacteria</taxon>
        <taxon>Hyphomicrobiales</taxon>
        <taxon>Xanthobacteraceae</taxon>
        <taxon>Ancylobacter</taxon>
    </lineage>
</organism>
<dbReference type="GO" id="GO:0016020">
    <property type="term" value="C:membrane"/>
    <property type="evidence" value="ECO:0007669"/>
    <property type="project" value="InterPro"/>
</dbReference>
<accession>A0A2W5KHD4</accession>
<comment type="subcellular location">
    <subcellularLocation>
        <location evidence="1">Golgi apparatus membrane</location>
        <topology evidence="1">Single-pass type II membrane protein</topology>
    </subcellularLocation>
</comment>
<dbReference type="InterPro" id="IPR005331">
    <property type="entry name" value="Sulfotransferase"/>
</dbReference>
<dbReference type="SUPFAM" id="SSF52540">
    <property type="entry name" value="P-loop containing nucleoside triphosphate hydrolases"/>
    <property type="match status" value="1"/>
</dbReference>
<evidence type="ECO:0000256" key="8">
    <source>
        <dbReference type="SAM" id="MobiDB-lite"/>
    </source>
</evidence>
<evidence type="ECO:0000313" key="9">
    <source>
        <dbReference type="EMBL" id="PZQ14265.1"/>
    </source>
</evidence>
<dbReference type="GO" id="GO:0016051">
    <property type="term" value="P:carbohydrate biosynthetic process"/>
    <property type="evidence" value="ECO:0007669"/>
    <property type="project" value="InterPro"/>
</dbReference>
<comment type="caution">
    <text evidence="9">The sequence shown here is derived from an EMBL/GenBank/DDBJ whole genome shotgun (WGS) entry which is preliminary data.</text>
</comment>
<evidence type="ECO:0000256" key="6">
    <source>
        <dbReference type="ARBA" id="ARBA00023136"/>
    </source>
</evidence>
<keyword evidence="5" id="KW-0333">Golgi apparatus</keyword>
<evidence type="ECO:0000256" key="2">
    <source>
        <dbReference type="ARBA" id="ARBA00022679"/>
    </source>
</evidence>
<dbReference type="InterPro" id="IPR018011">
    <property type="entry name" value="Carb_sulfotrans_8-10"/>
</dbReference>
<sequence length="264" mass="30682">MATNQLHFVSFRDRPIIYGRIPKVANSSVKAALSKLLKEKPVENGRVQSDHYWRKLTNGETDMISPEQAWKLRKEKYVFAFVRNPLDRLVSCYHNKILNEDSFTPQMKETGYKLMMSFPDFVQRTFDVPNEDLDVHIMPQSEMLLHDGMLIPQFIGHFEDMENQWIRLKRRLSKRFEIEVQKLPKKNVRREGHEDVAQYFNDDKLVELAMKKYATDIDVFYPGVTAAQFVSGEFTVPEIARPLRKAGKKAEKASAEKIPASAES</sequence>
<keyword evidence="6" id="KW-0472">Membrane</keyword>
<keyword evidence="7" id="KW-0325">Glycoprotein</keyword>
<dbReference type="PANTHER" id="PTHR12137">
    <property type="entry name" value="CARBOHYDRATE SULFOTRANSFERASE"/>
    <property type="match status" value="1"/>
</dbReference>
<dbReference type="EMBL" id="QFPN01000006">
    <property type="protein sequence ID" value="PZQ14265.1"/>
    <property type="molecule type" value="Genomic_DNA"/>
</dbReference>
<evidence type="ECO:0000256" key="4">
    <source>
        <dbReference type="ARBA" id="ARBA00022989"/>
    </source>
</evidence>
<evidence type="ECO:0008006" key="11">
    <source>
        <dbReference type="Google" id="ProtNLM"/>
    </source>
</evidence>
<keyword evidence="4" id="KW-1133">Transmembrane helix</keyword>
<gene>
    <name evidence="9" type="ORF">DI565_12625</name>
</gene>
<evidence type="ECO:0000256" key="5">
    <source>
        <dbReference type="ARBA" id="ARBA00023034"/>
    </source>
</evidence>
<dbReference type="PANTHER" id="PTHR12137:SF54">
    <property type="entry name" value="CARBOHYDRATE SULFOTRANSFERASE"/>
    <property type="match status" value="1"/>
</dbReference>
<dbReference type="Gene3D" id="3.40.50.300">
    <property type="entry name" value="P-loop containing nucleotide triphosphate hydrolases"/>
    <property type="match status" value="1"/>
</dbReference>
<dbReference type="InterPro" id="IPR027417">
    <property type="entry name" value="P-loop_NTPase"/>
</dbReference>
<keyword evidence="3" id="KW-0812">Transmembrane</keyword>
<dbReference type="Pfam" id="PF03567">
    <property type="entry name" value="Sulfotransfer_2"/>
    <property type="match status" value="1"/>
</dbReference>
<evidence type="ECO:0000256" key="1">
    <source>
        <dbReference type="ARBA" id="ARBA00004323"/>
    </source>
</evidence>
<evidence type="ECO:0000256" key="7">
    <source>
        <dbReference type="ARBA" id="ARBA00023180"/>
    </source>
</evidence>
<protein>
    <recommendedName>
        <fullName evidence="11">Sulfotransferase family protein</fullName>
    </recommendedName>
</protein>
<dbReference type="AlphaFoldDB" id="A0A2W5KHD4"/>
<evidence type="ECO:0000256" key="3">
    <source>
        <dbReference type="ARBA" id="ARBA00022692"/>
    </source>
</evidence>
<reference evidence="9 10" key="1">
    <citation type="submission" date="2017-08" db="EMBL/GenBank/DDBJ databases">
        <title>Infants hospitalized years apart are colonized by the same room-sourced microbial strains.</title>
        <authorList>
            <person name="Brooks B."/>
            <person name="Olm M.R."/>
            <person name="Firek B.A."/>
            <person name="Baker R."/>
            <person name="Thomas B.C."/>
            <person name="Morowitz M.J."/>
            <person name="Banfield J.F."/>
        </authorList>
    </citation>
    <scope>NUCLEOTIDE SEQUENCE [LARGE SCALE GENOMIC DNA]</scope>
    <source>
        <strain evidence="9">S2_005_003_R2_43</strain>
    </source>
</reference>
<name>A0A2W5KHD4_ANCNO</name>
<keyword evidence="2" id="KW-0808">Transferase</keyword>
<proteinExistence type="predicted"/>
<dbReference type="GO" id="GO:0008146">
    <property type="term" value="F:sulfotransferase activity"/>
    <property type="evidence" value="ECO:0007669"/>
    <property type="project" value="InterPro"/>
</dbReference>
<feature type="region of interest" description="Disordered" evidence="8">
    <location>
        <begin position="245"/>
        <end position="264"/>
    </location>
</feature>
<evidence type="ECO:0000313" key="10">
    <source>
        <dbReference type="Proteomes" id="UP000249577"/>
    </source>
</evidence>